<name>A0A1G7WB35_PSEOR</name>
<proteinExistence type="predicted"/>
<accession>A0A1G7WB35</accession>
<protein>
    <recommendedName>
        <fullName evidence="1">DUF6457 domain-containing protein</fullName>
    </recommendedName>
</protein>
<dbReference type="Proteomes" id="UP000198967">
    <property type="component" value="Unassembled WGS sequence"/>
</dbReference>
<sequence length="100" mass="10284">MSDDAKAMSEWVTAVTRELGIEVGGDAVVDTVLDLTSDVAHGVSRPAAPVTAFLIGIAAGRADDPSVAATDYARKIAALAQGWNADTERGVASNDQSQRA</sequence>
<dbReference type="AlphaFoldDB" id="A0A1G7WB35"/>
<gene>
    <name evidence="2" type="ORF">SAMN05216377_11463</name>
</gene>
<dbReference type="STRING" id="366584.SAMN05216377_11463"/>
<evidence type="ECO:0000313" key="2">
    <source>
        <dbReference type="EMBL" id="SDG69172.1"/>
    </source>
</evidence>
<reference evidence="2 3" key="1">
    <citation type="submission" date="2016-10" db="EMBL/GenBank/DDBJ databases">
        <authorList>
            <person name="de Groot N.N."/>
        </authorList>
    </citation>
    <scope>NUCLEOTIDE SEQUENCE [LARGE SCALE GENOMIC DNA]</scope>
    <source>
        <strain evidence="2 3">CGMCC 4.3143</strain>
    </source>
</reference>
<evidence type="ECO:0000259" key="1">
    <source>
        <dbReference type="Pfam" id="PF20058"/>
    </source>
</evidence>
<keyword evidence="3" id="KW-1185">Reference proteome</keyword>
<dbReference type="InterPro" id="IPR045598">
    <property type="entry name" value="DUF6457"/>
</dbReference>
<evidence type="ECO:0000313" key="3">
    <source>
        <dbReference type="Proteomes" id="UP000198967"/>
    </source>
</evidence>
<dbReference type="RefSeq" id="WP_093087555.1">
    <property type="nucleotide sequence ID" value="NZ_FNBE01000014.1"/>
</dbReference>
<dbReference type="Pfam" id="PF20058">
    <property type="entry name" value="DUF6457"/>
    <property type="match status" value="1"/>
</dbReference>
<dbReference type="OrthoDB" id="4735656at2"/>
<dbReference type="EMBL" id="FNBE01000014">
    <property type="protein sequence ID" value="SDG69172.1"/>
    <property type="molecule type" value="Genomic_DNA"/>
</dbReference>
<organism evidence="2 3">
    <name type="scientific">Pseudonocardia oroxyli</name>
    <dbReference type="NCBI Taxonomy" id="366584"/>
    <lineage>
        <taxon>Bacteria</taxon>
        <taxon>Bacillati</taxon>
        <taxon>Actinomycetota</taxon>
        <taxon>Actinomycetes</taxon>
        <taxon>Pseudonocardiales</taxon>
        <taxon>Pseudonocardiaceae</taxon>
        <taxon>Pseudonocardia</taxon>
    </lineage>
</organism>
<feature type="domain" description="DUF6457" evidence="1">
    <location>
        <begin position="4"/>
        <end position="87"/>
    </location>
</feature>